<evidence type="ECO:0000256" key="1">
    <source>
        <dbReference type="ARBA" id="ARBA00022801"/>
    </source>
</evidence>
<dbReference type="InterPro" id="IPR050585">
    <property type="entry name" value="Xaa-Pro_dipeptidyl-ppase/CocE"/>
</dbReference>
<keyword evidence="4" id="KW-1185">Reference proteome</keyword>
<protein>
    <submittedName>
        <fullName evidence="3">CocE/NonD family hydrolase</fullName>
    </submittedName>
</protein>
<evidence type="ECO:0000313" key="3">
    <source>
        <dbReference type="EMBL" id="MFC4293438.1"/>
    </source>
</evidence>
<dbReference type="SUPFAM" id="SSF53474">
    <property type="entry name" value="alpha/beta-Hydrolases"/>
    <property type="match status" value="1"/>
</dbReference>
<dbReference type="PANTHER" id="PTHR43056:SF10">
    <property type="entry name" value="COCE_NOND FAMILY, PUTATIVE (AFU_ORTHOLOGUE AFUA_7G00600)-RELATED"/>
    <property type="match status" value="1"/>
</dbReference>
<evidence type="ECO:0000313" key="4">
    <source>
        <dbReference type="Proteomes" id="UP001595828"/>
    </source>
</evidence>
<dbReference type="GO" id="GO:0016787">
    <property type="term" value="F:hydrolase activity"/>
    <property type="evidence" value="ECO:0007669"/>
    <property type="project" value="UniProtKB-KW"/>
</dbReference>
<dbReference type="InterPro" id="IPR000383">
    <property type="entry name" value="Xaa-Pro-like_dom"/>
</dbReference>
<feature type="domain" description="Xaa-Pro dipeptidyl-peptidase C-terminal" evidence="2">
    <location>
        <begin position="314"/>
        <end position="563"/>
    </location>
</feature>
<dbReference type="RefSeq" id="WP_379536935.1">
    <property type="nucleotide sequence ID" value="NZ_JBHSDR010000001.1"/>
</dbReference>
<dbReference type="InterPro" id="IPR005674">
    <property type="entry name" value="CocE/Ser_esterase"/>
</dbReference>
<evidence type="ECO:0000259" key="2">
    <source>
        <dbReference type="SMART" id="SM00939"/>
    </source>
</evidence>
<dbReference type="Proteomes" id="UP001595828">
    <property type="component" value="Unassembled WGS sequence"/>
</dbReference>
<accession>A0ABV8RK42</accession>
<dbReference type="Gene3D" id="3.40.50.1820">
    <property type="entry name" value="alpha/beta hydrolase"/>
    <property type="match status" value="1"/>
</dbReference>
<sequence>MDQVVIKIETDVAITMRDGVTLRADIFRPEGDGPFPTLVMRTPYDKRRAFAYYFYDPIRMARNGYAVIFQDCRGCFASEGTFYPWRHESSDGYDTIEWAAAQNWSNKKVGMYGYSYPGSVQWAAAEERPPHLSAIAPGSSPETVKDLVFRGGVFQLQLAQLWTLTIAAMHGRRQSTLQNSAEHLRQVAASLSDLSQEARYLPLNQWPIAENESLAFYRDWLRHPECGDYWQKLDLPSFSNIDLPTYIIGGWYDVVTAAGVLSTFTKLASKGGSHRVKLIMGPWGHEMHLMRKVGDHDFGLSAGGDAVDLIGLHLRWFDYWLKDIDNGVVDEPPVRIFVMGDNRWRNENEWPLARTHYTKYFFRSDASPHGADGLLTREPPLEDELESYTYDPLDPVPTEGGSILDMQRGFGPVDQRAVESRADVLVYSTEPLADEMEVTGPVSVTLYAQSSAVDTDFTAKLVDVWPNGEAYVVLDGIVRARYRSSDASPSFLTPDAVYEYSIDLAATSIVFKAGHRVRIEISSSSFPKYDRNTNTGAPIGADNSTRPARQTIFHSAARSSHVILPVIPR</sequence>
<dbReference type="SMART" id="SM00939">
    <property type="entry name" value="PepX_C"/>
    <property type="match status" value="1"/>
</dbReference>
<dbReference type="InterPro" id="IPR013736">
    <property type="entry name" value="Xaa-Pro_dipept_C"/>
</dbReference>
<dbReference type="InterPro" id="IPR008979">
    <property type="entry name" value="Galactose-bd-like_sf"/>
</dbReference>
<comment type="caution">
    <text evidence="3">The sequence shown here is derived from an EMBL/GenBank/DDBJ whole genome shotgun (WGS) entry which is preliminary data.</text>
</comment>
<dbReference type="Gene3D" id="1.10.3020.10">
    <property type="entry name" value="alpha-amino acid ester hydrolase ( Helical cap domain)"/>
    <property type="match status" value="1"/>
</dbReference>
<gene>
    <name evidence="3" type="ORF">ACFO0A_00015</name>
</gene>
<keyword evidence="1 3" id="KW-0378">Hydrolase</keyword>
<name>A0ABV8RK42_9SPHN</name>
<dbReference type="Pfam" id="PF08530">
    <property type="entry name" value="PepX_C"/>
    <property type="match status" value="1"/>
</dbReference>
<dbReference type="Pfam" id="PF02129">
    <property type="entry name" value="Peptidase_S15"/>
    <property type="match status" value="1"/>
</dbReference>
<dbReference type="SUPFAM" id="SSF49785">
    <property type="entry name" value="Galactose-binding domain-like"/>
    <property type="match status" value="1"/>
</dbReference>
<dbReference type="PANTHER" id="PTHR43056">
    <property type="entry name" value="PEPTIDASE S9 PROLYL OLIGOPEPTIDASE"/>
    <property type="match status" value="1"/>
</dbReference>
<organism evidence="3 4">
    <name type="scientific">Novosphingobium tardum</name>
    <dbReference type="NCBI Taxonomy" id="1538021"/>
    <lineage>
        <taxon>Bacteria</taxon>
        <taxon>Pseudomonadati</taxon>
        <taxon>Pseudomonadota</taxon>
        <taxon>Alphaproteobacteria</taxon>
        <taxon>Sphingomonadales</taxon>
        <taxon>Sphingomonadaceae</taxon>
        <taxon>Novosphingobium</taxon>
    </lineage>
</organism>
<reference evidence="4" key="1">
    <citation type="journal article" date="2019" name="Int. J. Syst. Evol. Microbiol.">
        <title>The Global Catalogue of Microorganisms (GCM) 10K type strain sequencing project: providing services to taxonomists for standard genome sequencing and annotation.</title>
        <authorList>
            <consortium name="The Broad Institute Genomics Platform"/>
            <consortium name="The Broad Institute Genome Sequencing Center for Infectious Disease"/>
            <person name="Wu L."/>
            <person name="Ma J."/>
        </authorList>
    </citation>
    <scope>NUCLEOTIDE SEQUENCE [LARGE SCALE GENOMIC DNA]</scope>
    <source>
        <strain evidence="4">CGMCC 1.12989</strain>
    </source>
</reference>
<dbReference type="EMBL" id="JBHSDR010000001">
    <property type="protein sequence ID" value="MFC4293438.1"/>
    <property type="molecule type" value="Genomic_DNA"/>
</dbReference>
<dbReference type="Gene3D" id="2.60.120.260">
    <property type="entry name" value="Galactose-binding domain-like"/>
    <property type="match status" value="1"/>
</dbReference>
<dbReference type="InterPro" id="IPR029058">
    <property type="entry name" value="AB_hydrolase_fold"/>
</dbReference>
<dbReference type="NCBIfam" id="TIGR00976">
    <property type="entry name" value="CocE_NonD"/>
    <property type="match status" value="1"/>
</dbReference>
<proteinExistence type="predicted"/>